<sequence length="266" mass="28592">MVQAQTQPDGAKAQIEQQGDAAVDRLKGAIARQKPHDASRTPTTPSEATPETRRRAFEAMRRRAPAPAMDARARSALEAGRADVAREREAMAKRLGQALGLEAPDTTALAKTIAPPAKAGWVPVLFVSSSIPVSTLRTYVGQLEKARGVIAFRGMPGGLNKVAPMAKLSAEILRIDPGCEGPACAMRDIQLIVDPIIFRQHGITRVPALAMIPGDPTQPYCEREDNSPRSSHIVQGDAALPGLLEEYGRLGGREEVRDAQARLESR</sequence>
<dbReference type="EMBL" id="AP010805">
    <property type="protein sequence ID" value="BAI99068.1"/>
    <property type="molecule type" value="Genomic_DNA"/>
</dbReference>
<evidence type="ECO:0000313" key="3">
    <source>
        <dbReference type="Proteomes" id="UP000007753"/>
    </source>
</evidence>
<feature type="region of interest" description="Disordered" evidence="1">
    <location>
        <begin position="1"/>
        <end position="54"/>
    </location>
</feature>
<name>D4Z8Y6_SPHIU</name>
<keyword evidence="2" id="KW-0614">Plasmid</keyword>
<reference evidence="2 3" key="1">
    <citation type="journal article" date="2010" name="J. Bacteriol.">
        <title>Complete genome sequence of the representative gamma-hexachlorocyclohexane-degrading bacterium Sphingobium japonicum UT26.</title>
        <authorList>
            <person name="Nagata Y."/>
            <person name="Ohtsubo Y."/>
            <person name="Endo R."/>
            <person name="Ichikawa N."/>
            <person name="Ankai A."/>
            <person name="Oguchi A."/>
            <person name="Fukui S."/>
            <person name="Fujita N."/>
            <person name="Tsuda M."/>
        </authorList>
    </citation>
    <scope>NUCLEOTIDE SEQUENCE [LARGE SCALE GENOMIC DNA]</scope>
    <source>
        <strain evidence="3">DSM 16413 / CCM 7287 / MTCC 6362 / UT26 / NBRC 101211 / UT26S</strain>
        <plasmid evidence="2 3">pCHQ1</plasmid>
    </source>
</reference>
<dbReference type="RefSeq" id="WP_013041659.1">
    <property type="nucleotide sequence ID" value="NC_014007.1"/>
</dbReference>
<dbReference type="InterPro" id="IPR019106">
    <property type="entry name" value="T4SS_TrbC"/>
</dbReference>
<proteinExistence type="predicted"/>
<feature type="compositionally biased region" description="Low complexity" evidence="1">
    <location>
        <begin position="40"/>
        <end position="49"/>
    </location>
</feature>
<protein>
    <recommendedName>
        <fullName evidence="4">Conjugal transfer protein TrbC</fullName>
    </recommendedName>
</protein>
<keyword evidence="3" id="KW-1185">Reference proteome</keyword>
<gene>
    <name evidence="2" type="ordered locus">SJA_P1-01160</name>
</gene>
<evidence type="ECO:0008006" key="4">
    <source>
        <dbReference type="Google" id="ProtNLM"/>
    </source>
</evidence>
<dbReference type="Proteomes" id="UP000007753">
    <property type="component" value="Plasmid pCHQ1"/>
</dbReference>
<geneLocation type="plasmid" evidence="2 3">
    <name>pCHQ1</name>
</geneLocation>
<evidence type="ECO:0000313" key="2">
    <source>
        <dbReference type="EMBL" id="BAI99068.1"/>
    </source>
</evidence>
<evidence type="ECO:0000256" key="1">
    <source>
        <dbReference type="SAM" id="MobiDB-lite"/>
    </source>
</evidence>
<dbReference type="KEGG" id="sjp:SJA_P1-01160"/>
<accession>D4Z8Y6</accession>
<dbReference type="AlphaFoldDB" id="D4Z8Y6"/>
<dbReference type="GeneID" id="29275681"/>
<dbReference type="Pfam" id="PF09673">
    <property type="entry name" value="TrbC_Ftype"/>
    <property type="match status" value="1"/>
</dbReference>
<dbReference type="HOGENOM" id="CLU_1141659_0_0_5"/>
<organism evidence="2 3">
    <name type="scientific">Sphingobium indicum (strain DSM 16413 / CCM 7287 / MTCC 6362 / UT26 / NBRC 101211 / UT26S)</name>
    <name type="common">Sphingobium japonicum</name>
    <dbReference type="NCBI Taxonomy" id="452662"/>
    <lineage>
        <taxon>Bacteria</taxon>
        <taxon>Pseudomonadati</taxon>
        <taxon>Pseudomonadota</taxon>
        <taxon>Alphaproteobacteria</taxon>
        <taxon>Sphingomonadales</taxon>
        <taxon>Sphingomonadaceae</taxon>
        <taxon>Sphingobium</taxon>
    </lineage>
</organism>